<dbReference type="VEuPathDB" id="VectorBase:HLOH_045576"/>
<accession>A0A9J6FZ26</accession>
<dbReference type="PANTHER" id="PTHR11733:SF241">
    <property type="entry name" value="GH26575P-RELATED"/>
    <property type="match status" value="1"/>
</dbReference>
<comment type="caution">
    <text evidence="3">The sequence shown here is derived from an EMBL/GenBank/DDBJ whole genome shotgun (WGS) entry which is preliminary data.</text>
</comment>
<name>A0A9J6FZ26_HAELO</name>
<reference evidence="3 4" key="1">
    <citation type="journal article" date="2020" name="Cell">
        <title>Large-Scale Comparative Analyses of Tick Genomes Elucidate Their Genetic Diversity and Vector Capacities.</title>
        <authorList>
            <consortium name="Tick Genome and Microbiome Consortium (TIGMIC)"/>
            <person name="Jia N."/>
            <person name="Wang J."/>
            <person name="Shi W."/>
            <person name="Du L."/>
            <person name="Sun Y."/>
            <person name="Zhan W."/>
            <person name="Jiang J.F."/>
            <person name="Wang Q."/>
            <person name="Zhang B."/>
            <person name="Ji P."/>
            <person name="Bell-Sakyi L."/>
            <person name="Cui X.M."/>
            <person name="Yuan T.T."/>
            <person name="Jiang B.G."/>
            <person name="Yang W.F."/>
            <person name="Lam T.T."/>
            <person name="Chang Q.C."/>
            <person name="Ding S.J."/>
            <person name="Wang X.J."/>
            <person name="Zhu J.G."/>
            <person name="Ruan X.D."/>
            <person name="Zhao L."/>
            <person name="Wei J.T."/>
            <person name="Ye R.Z."/>
            <person name="Que T.C."/>
            <person name="Du C.H."/>
            <person name="Zhou Y.H."/>
            <person name="Cheng J.X."/>
            <person name="Dai P.F."/>
            <person name="Guo W.B."/>
            <person name="Han X.H."/>
            <person name="Huang E.J."/>
            <person name="Li L.F."/>
            <person name="Wei W."/>
            <person name="Gao Y.C."/>
            <person name="Liu J.Z."/>
            <person name="Shao H.Z."/>
            <person name="Wang X."/>
            <person name="Wang C.C."/>
            <person name="Yang T.C."/>
            <person name="Huo Q.B."/>
            <person name="Li W."/>
            <person name="Chen H.Y."/>
            <person name="Chen S.E."/>
            <person name="Zhou L.G."/>
            <person name="Ni X.B."/>
            <person name="Tian J.H."/>
            <person name="Sheng Y."/>
            <person name="Liu T."/>
            <person name="Pan Y.S."/>
            <person name="Xia L.Y."/>
            <person name="Li J."/>
            <person name="Zhao F."/>
            <person name="Cao W.C."/>
        </authorList>
    </citation>
    <scope>NUCLEOTIDE SEQUENCE [LARGE SCALE GENOMIC DNA]</scope>
    <source>
        <strain evidence="3">HaeL-2018</strain>
    </source>
</reference>
<evidence type="ECO:0000256" key="1">
    <source>
        <dbReference type="ARBA" id="ARBA00007357"/>
    </source>
</evidence>
<dbReference type="Proteomes" id="UP000821853">
    <property type="component" value="Chromosome 3"/>
</dbReference>
<dbReference type="GO" id="GO:0016485">
    <property type="term" value="P:protein processing"/>
    <property type="evidence" value="ECO:0007669"/>
    <property type="project" value="TreeGrafter"/>
</dbReference>
<dbReference type="PROSITE" id="PS51885">
    <property type="entry name" value="NEPRILYSIN"/>
    <property type="match status" value="1"/>
</dbReference>
<evidence type="ECO:0000313" key="3">
    <source>
        <dbReference type="EMBL" id="KAH9371398.1"/>
    </source>
</evidence>
<gene>
    <name evidence="3" type="ORF">HPB48_023033</name>
</gene>
<organism evidence="3 4">
    <name type="scientific">Haemaphysalis longicornis</name>
    <name type="common">Bush tick</name>
    <dbReference type="NCBI Taxonomy" id="44386"/>
    <lineage>
        <taxon>Eukaryota</taxon>
        <taxon>Metazoa</taxon>
        <taxon>Ecdysozoa</taxon>
        <taxon>Arthropoda</taxon>
        <taxon>Chelicerata</taxon>
        <taxon>Arachnida</taxon>
        <taxon>Acari</taxon>
        <taxon>Parasitiformes</taxon>
        <taxon>Ixodida</taxon>
        <taxon>Ixodoidea</taxon>
        <taxon>Ixodidae</taxon>
        <taxon>Haemaphysalinae</taxon>
        <taxon>Haemaphysalis</taxon>
    </lineage>
</organism>
<dbReference type="InterPro" id="IPR000718">
    <property type="entry name" value="Peptidase_M13"/>
</dbReference>
<dbReference type="EMBL" id="JABSTR010000005">
    <property type="protein sequence ID" value="KAH9371398.1"/>
    <property type="molecule type" value="Genomic_DNA"/>
</dbReference>
<dbReference type="OrthoDB" id="6490513at2759"/>
<sequence length="540" mass="61439">MRVAEAFFTSCKGDTTRNPVETHKFFKELLRNINIPWPERPPSGVDPLDAFLNLCIRFQIALWFDIKMAPGKSVKGRKAVYITPSAQHKYLNVKYKKMMRKDDFTVTKYIDNLLKYFPYEGDANKSKDMVDFYKVFNITKDFALRLDSVTEEKASALVRLGEIGRDMNVATDRIIAPLNKYFHPVDRFGVDDFAVMKGKGIINAVRDLLKDHDPTDVLSHLGWWMIEVYSPIVYRDLFELKYGDRNYGHKVGSLFCTTQVESGFKIMLLANHVRLNFPPEIKADVDRLLDAVREAAIALYEESKLPASNKAHITQKIRAVRVNIWPDEQYQSEKRIRQIYAHVNTNQDSTLGYWYTTRLASALLIGTDAYFEEKRLPRSFADAAFSYDDVLNSVTMSMLAAHEPLFYPDHILLAASYGGIGTQFAKQLLLGVDTETVLNDTHLDSYGADRNYENASSPEISSKLGANITHWLAALRAFQAQNVTSLKVGGFSNHRLFFISFCHTQTRLSTDFDCNQELQGAAAFVDAFSCKKGSRMNPQP</sequence>
<dbReference type="SUPFAM" id="SSF55486">
    <property type="entry name" value="Metalloproteases ('zincins'), catalytic domain"/>
    <property type="match status" value="1"/>
</dbReference>
<proteinExistence type="inferred from homology"/>
<dbReference type="AlphaFoldDB" id="A0A9J6FZ26"/>
<dbReference type="PANTHER" id="PTHR11733">
    <property type="entry name" value="ZINC METALLOPROTEASE FAMILY M13 NEPRILYSIN-RELATED"/>
    <property type="match status" value="1"/>
</dbReference>
<dbReference type="Gene3D" id="1.10.1380.10">
    <property type="entry name" value="Neutral endopeptidase , domain2"/>
    <property type="match status" value="1"/>
</dbReference>
<dbReference type="OMA" id="CETQMES"/>
<dbReference type="InterPro" id="IPR008753">
    <property type="entry name" value="Peptidase_M13_N"/>
</dbReference>
<keyword evidence="4" id="KW-1185">Reference proteome</keyword>
<comment type="similarity">
    <text evidence="1">Belongs to the peptidase M13 family.</text>
</comment>
<protein>
    <recommendedName>
        <fullName evidence="2">Peptidase M13 N-terminal domain-containing protein</fullName>
    </recommendedName>
</protein>
<dbReference type="Pfam" id="PF05649">
    <property type="entry name" value="Peptidase_M13_N"/>
    <property type="match status" value="1"/>
</dbReference>
<dbReference type="InterPro" id="IPR042089">
    <property type="entry name" value="Peptidase_M13_dom_2"/>
</dbReference>
<dbReference type="InterPro" id="IPR024079">
    <property type="entry name" value="MetalloPept_cat_dom_sf"/>
</dbReference>
<dbReference type="GO" id="GO:0004222">
    <property type="term" value="F:metalloendopeptidase activity"/>
    <property type="evidence" value="ECO:0007669"/>
    <property type="project" value="InterPro"/>
</dbReference>
<evidence type="ECO:0000313" key="4">
    <source>
        <dbReference type="Proteomes" id="UP000821853"/>
    </source>
</evidence>
<feature type="domain" description="Peptidase M13 N-terminal" evidence="2">
    <location>
        <begin position="4"/>
        <end position="324"/>
    </location>
</feature>
<dbReference type="GO" id="GO:0005886">
    <property type="term" value="C:plasma membrane"/>
    <property type="evidence" value="ECO:0007669"/>
    <property type="project" value="TreeGrafter"/>
</dbReference>
<dbReference type="Gene3D" id="3.40.390.10">
    <property type="entry name" value="Collagenase (Catalytic Domain)"/>
    <property type="match status" value="2"/>
</dbReference>
<evidence type="ECO:0000259" key="2">
    <source>
        <dbReference type="Pfam" id="PF05649"/>
    </source>
</evidence>